<dbReference type="SUPFAM" id="SSF52242">
    <property type="entry name" value="Cobalamin (vitamin B12)-binding domain"/>
    <property type="match status" value="1"/>
</dbReference>
<dbReference type="PANTHER" id="PTHR45833:SF1">
    <property type="entry name" value="METHIONINE SYNTHASE"/>
    <property type="match status" value="1"/>
</dbReference>
<keyword evidence="5" id="KW-1185">Reference proteome</keyword>
<evidence type="ECO:0000256" key="2">
    <source>
        <dbReference type="ARBA" id="ARBA00023285"/>
    </source>
</evidence>
<accession>A0ABT9RGJ9</accession>
<dbReference type="Pfam" id="PF02310">
    <property type="entry name" value="B12-binding"/>
    <property type="match status" value="1"/>
</dbReference>
<dbReference type="InterPro" id="IPR036724">
    <property type="entry name" value="Cobalamin-bd_sf"/>
</dbReference>
<dbReference type="PROSITE" id="PS51332">
    <property type="entry name" value="B12_BINDING"/>
    <property type="match status" value="1"/>
</dbReference>
<organism evidence="4 5">
    <name type="scientific">Streptosporangium brasiliense</name>
    <dbReference type="NCBI Taxonomy" id="47480"/>
    <lineage>
        <taxon>Bacteria</taxon>
        <taxon>Bacillati</taxon>
        <taxon>Actinomycetota</taxon>
        <taxon>Actinomycetes</taxon>
        <taxon>Streptosporangiales</taxon>
        <taxon>Streptosporangiaceae</taxon>
        <taxon>Streptosporangium</taxon>
    </lineage>
</organism>
<sequence length="351" mass="36882">MSATGLSPGDLRTAGEHYLERIGRADEFGAVDLVLGLLGEGVPAESLLLELIAPAQRRVGELWAANRWSVAREHGATAVSERAVAAITARIRPEPTLGRVTVACTDGEYHALPTRLLAEVLRLRGWRVDFLGASVPGPHLITHLHQTGPDAVALGCALPTRLPRAHATLTACQAVGVPVLAGGSGFGADGRSARLLGADGWAPTADAAADVLAGGLPDFPAPPHAPAHLADEEYTHLTRRRGELLTGAMSALAGAYPPMAAYSAHQLDSTAEDLGHILDFLAAALYVDDAAVFTGFITWTGGVLRARGVPARAIEVGLRIFHDELRDFPRARRMLVQGIEAAHDPGADLEI</sequence>
<dbReference type="InterPro" id="IPR036594">
    <property type="entry name" value="Meth_synthase_dom"/>
</dbReference>
<keyword evidence="2" id="KW-0170">Cobalt</keyword>
<evidence type="ECO:0000256" key="1">
    <source>
        <dbReference type="ARBA" id="ARBA00022723"/>
    </source>
</evidence>
<gene>
    <name evidence="4" type="ORF">J2S55_007674</name>
</gene>
<dbReference type="Proteomes" id="UP001230426">
    <property type="component" value="Unassembled WGS sequence"/>
</dbReference>
<dbReference type="InterPro" id="IPR003759">
    <property type="entry name" value="Cbl-bd_cap"/>
</dbReference>
<proteinExistence type="predicted"/>
<reference evidence="4 5" key="1">
    <citation type="submission" date="2023-07" db="EMBL/GenBank/DDBJ databases">
        <title>Sequencing the genomes of 1000 actinobacteria strains.</title>
        <authorList>
            <person name="Klenk H.-P."/>
        </authorList>
    </citation>
    <scope>NUCLEOTIDE SEQUENCE [LARGE SCALE GENOMIC DNA]</scope>
    <source>
        <strain evidence="4 5">DSM 44109</strain>
    </source>
</reference>
<dbReference type="Gene3D" id="3.40.50.280">
    <property type="entry name" value="Cobalamin-binding domain"/>
    <property type="match status" value="1"/>
</dbReference>
<dbReference type="PANTHER" id="PTHR45833">
    <property type="entry name" value="METHIONINE SYNTHASE"/>
    <property type="match status" value="1"/>
</dbReference>
<feature type="domain" description="B12-binding" evidence="3">
    <location>
        <begin position="97"/>
        <end position="223"/>
    </location>
</feature>
<evidence type="ECO:0000313" key="4">
    <source>
        <dbReference type="EMBL" id="MDP9868408.1"/>
    </source>
</evidence>
<evidence type="ECO:0000259" key="3">
    <source>
        <dbReference type="PROSITE" id="PS51332"/>
    </source>
</evidence>
<name>A0ABT9RGJ9_9ACTN</name>
<evidence type="ECO:0000313" key="5">
    <source>
        <dbReference type="Proteomes" id="UP001230426"/>
    </source>
</evidence>
<dbReference type="RefSeq" id="WP_306871247.1">
    <property type="nucleotide sequence ID" value="NZ_JAUSRB010000002.1"/>
</dbReference>
<comment type="caution">
    <text evidence="4">The sequence shown here is derived from an EMBL/GenBank/DDBJ whole genome shotgun (WGS) entry which is preliminary data.</text>
</comment>
<dbReference type="EMBL" id="JAUSRB010000002">
    <property type="protein sequence ID" value="MDP9868408.1"/>
    <property type="molecule type" value="Genomic_DNA"/>
</dbReference>
<dbReference type="InterPro" id="IPR050554">
    <property type="entry name" value="Met_Synthase/Corrinoid"/>
</dbReference>
<protein>
    <submittedName>
        <fullName evidence="4">Methanogenic corrinoid protein MtbC1</fullName>
    </submittedName>
</protein>
<dbReference type="Gene3D" id="1.10.1240.10">
    <property type="entry name" value="Methionine synthase domain"/>
    <property type="match status" value="1"/>
</dbReference>
<dbReference type="InterPro" id="IPR006158">
    <property type="entry name" value="Cobalamin-bd"/>
</dbReference>
<keyword evidence="1" id="KW-0479">Metal-binding</keyword>
<dbReference type="Pfam" id="PF02607">
    <property type="entry name" value="B12-binding_2"/>
    <property type="match status" value="1"/>
</dbReference>